<proteinExistence type="predicted"/>
<evidence type="ECO:0000313" key="3">
    <source>
        <dbReference type="Proteomes" id="UP000789396"/>
    </source>
</evidence>
<dbReference type="PANTHER" id="PTHR10492">
    <property type="match status" value="1"/>
</dbReference>
<keyword evidence="3" id="KW-1185">Reference proteome</keyword>
<accession>A0A9N8ZT56</accession>
<dbReference type="AlphaFoldDB" id="A0A9N8ZT56"/>
<reference evidence="2" key="1">
    <citation type="submission" date="2021-06" db="EMBL/GenBank/DDBJ databases">
        <authorList>
            <person name="Kallberg Y."/>
            <person name="Tangrot J."/>
            <person name="Rosling A."/>
        </authorList>
    </citation>
    <scope>NUCLEOTIDE SEQUENCE</scope>
    <source>
        <strain evidence="2">IN212</strain>
    </source>
</reference>
<gene>
    <name evidence="2" type="ORF">RFULGI_LOCUS2731</name>
</gene>
<feature type="compositionally biased region" description="Basic and acidic residues" evidence="1">
    <location>
        <begin position="42"/>
        <end position="53"/>
    </location>
</feature>
<evidence type="ECO:0000313" key="2">
    <source>
        <dbReference type="EMBL" id="CAG8507378.1"/>
    </source>
</evidence>
<dbReference type="EMBL" id="CAJVPZ010002157">
    <property type="protein sequence ID" value="CAG8507378.1"/>
    <property type="molecule type" value="Genomic_DNA"/>
</dbReference>
<feature type="region of interest" description="Disordered" evidence="1">
    <location>
        <begin position="1"/>
        <end position="62"/>
    </location>
</feature>
<dbReference type="Proteomes" id="UP000789396">
    <property type="component" value="Unassembled WGS sequence"/>
</dbReference>
<sequence>MDSNTQSTQNILREHKNQIKRERYARRMSRAEETPENSEQIDLQKKKQNEAKHHVTNTAQEKVAGSKRAPIFSICCAKGKMQLSAIETPPTVLRTLLIDETTQAQDFFAGTQGIYKFHIQRELYYRIGSIMPENRNIPFCSQIYIFDTNAQLQRRHQLMPNLDLTILAQLHTMLYEVNPYMHSFQNAALILNENLSQELRIISIINEDSDNANEFEIDSTNDNASNDIAQREFADWLLLIGEGRIAEVTPHSSYIKLPPSIVLHDESSQKLIDFVYPALHIRAHDPTYIVERSILAPLNSDVDMLNTEILLQFSGEAKIYYSANSLDQSSPMYNSAHEDIYSTEFLNLLAIIL</sequence>
<evidence type="ECO:0000256" key="1">
    <source>
        <dbReference type="SAM" id="MobiDB-lite"/>
    </source>
</evidence>
<feature type="compositionally biased region" description="Polar residues" evidence="1">
    <location>
        <begin position="1"/>
        <end position="11"/>
    </location>
</feature>
<comment type="caution">
    <text evidence="2">The sequence shown here is derived from an EMBL/GenBank/DDBJ whole genome shotgun (WGS) entry which is preliminary data.</text>
</comment>
<dbReference type="OrthoDB" id="1748060at2759"/>
<name>A0A9N8ZT56_9GLOM</name>
<organism evidence="2 3">
    <name type="scientific">Racocetra fulgida</name>
    <dbReference type="NCBI Taxonomy" id="60492"/>
    <lineage>
        <taxon>Eukaryota</taxon>
        <taxon>Fungi</taxon>
        <taxon>Fungi incertae sedis</taxon>
        <taxon>Mucoromycota</taxon>
        <taxon>Glomeromycotina</taxon>
        <taxon>Glomeromycetes</taxon>
        <taxon>Diversisporales</taxon>
        <taxon>Gigasporaceae</taxon>
        <taxon>Racocetra</taxon>
    </lineage>
</organism>
<feature type="compositionally biased region" description="Basic and acidic residues" evidence="1">
    <location>
        <begin position="12"/>
        <end position="22"/>
    </location>
</feature>
<protein>
    <submittedName>
        <fullName evidence="2">17053_t:CDS:1</fullName>
    </submittedName>
</protein>
<dbReference type="PANTHER" id="PTHR10492:SF57">
    <property type="entry name" value="ATP-DEPENDENT DNA HELICASE"/>
    <property type="match status" value="1"/>
</dbReference>